<accession>A0A1I2J2M2</accession>
<proteinExistence type="predicted"/>
<sequence length="517" mass="57344">MKTSISIYKFFTAFALLFLFSITACDKSITDREQLEAFLPVSLDQQAGNWKTVVLANANEISIPEPATIQSNEYRSELAQLKTTVSKLTNEQKEIVKYWSGGVMLRWNQIMRELVAKYNLPPVHNSDGTYPFPDPNNPLAYPLFPFANPPYAARAYAYIAVAQYDALVAAWNYKFKFNRPAPSKTDNTIQTLVPISNLPSYPSEDAVIAAASLETMKLLFPGEVNFLTQKAEECKNYALWSGKNVLSDIIAGEALGKAVAAKVVARARTDGAGAAAGNPAMWKALEQAAIEKGETPWISLETPHRPPMLPGFGKVKPWMFTTEQMISFRPAPPPSTKSEQMKKEIEEVKWYAKNMTRERLRIVHFWADGVGTYSPPGHWNAIAADLVIKAKMSEVRAARIFALTNMSLMDAAIACWDVKNFYFNPRPSQLDPSIKTGTGVPNFPAYTSGHSTFSSTAATVLSYLFPNESQKLQNMALEASMSRLYGGIHYRSDCEMGVAHGKVIGQYTINWAKQAGE</sequence>
<dbReference type="CDD" id="cd03398">
    <property type="entry name" value="PAP2_haloperoxidase"/>
    <property type="match status" value="1"/>
</dbReference>
<feature type="chain" id="PRO_5011464189" evidence="1">
    <location>
        <begin position="25"/>
        <end position="517"/>
    </location>
</feature>
<dbReference type="Pfam" id="PF01569">
    <property type="entry name" value="PAP2"/>
    <property type="match status" value="1"/>
</dbReference>
<dbReference type="STRING" id="1003.SAMN04488541_104119"/>
<dbReference type="RefSeq" id="WP_091548950.1">
    <property type="nucleotide sequence ID" value="NZ_FONY01000041.1"/>
</dbReference>
<dbReference type="InterPro" id="IPR052559">
    <property type="entry name" value="V-haloperoxidase"/>
</dbReference>
<evidence type="ECO:0000259" key="2">
    <source>
        <dbReference type="Pfam" id="PF01569"/>
    </source>
</evidence>
<dbReference type="Gene3D" id="1.10.606.20">
    <property type="match status" value="3"/>
</dbReference>
<dbReference type="PROSITE" id="PS51257">
    <property type="entry name" value="PROKAR_LIPOPROTEIN"/>
    <property type="match status" value="1"/>
</dbReference>
<dbReference type="InterPro" id="IPR000326">
    <property type="entry name" value="PAP2/HPO"/>
</dbReference>
<keyword evidence="4" id="KW-1185">Reference proteome</keyword>
<feature type="signal peptide" evidence="1">
    <location>
        <begin position="1"/>
        <end position="24"/>
    </location>
</feature>
<evidence type="ECO:0000313" key="3">
    <source>
        <dbReference type="EMBL" id="SFF48972.1"/>
    </source>
</evidence>
<protein>
    <submittedName>
        <fullName evidence="3">PAP2 superfamily protein</fullName>
    </submittedName>
</protein>
<feature type="domain" description="Phosphatidic acid phosphatase type 2/haloperoxidase" evidence="2">
    <location>
        <begin position="412"/>
        <end position="514"/>
    </location>
</feature>
<name>A0A1I2J2M2_9BACT</name>
<dbReference type="AlphaFoldDB" id="A0A1I2J2M2"/>
<dbReference type="Proteomes" id="UP000199513">
    <property type="component" value="Unassembled WGS sequence"/>
</dbReference>
<dbReference type="PANTHER" id="PTHR34599:SF1">
    <property type="entry name" value="PHOSPHATIDIC ACID PHOSPHATASE TYPE 2_HALOPEROXIDASE DOMAIN-CONTAINING PROTEIN"/>
    <property type="match status" value="1"/>
</dbReference>
<dbReference type="OrthoDB" id="7793240at2"/>
<dbReference type="PANTHER" id="PTHR34599">
    <property type="entry name" value="PEROXIDASE-RELATED"/>
    <property type="match status" value="1"/>
</dbReference>
<dbReference type="EMBL" id="FONY01000041">
    <property type="protein sequence ID" value="SFF48972.1"/>
    <property type="molecule type" value="Genomic_DNA"/>
</dbReference>
<dbReference type="InterPro" id="IPR036938">
    <property type="entry name" value="PAP2/HPO_sf"/>
</dbReference>
<organism evidence="3 4">
    <name type="scientific">Thermoflexibacter ruber</name>
    <dbReference type="NCBI Taxonomy" id="1003"/>
    <lineage>
        <taxon>Bacteria</taxon>
        <taxon>Pseudomonadati</taxon>
        <taxon>Bacteroidota</taxon>
        <taxon>Cytophagia</taxon>
        <taxon>Cytophagales</taxon>
        <taxon>Thermoflexibacteraceae</taxon>
        <taxon>Thermoflexibacter</taxon>
    </lineage>
</organism>
<reference evidence="3 4" key="1">
    <citation type="submission" date="2016-10" db="EMBL/GenBank/DDBJ databases">
        <authorList>
            <person name="de Groot N.N."/>
        </authorList>
    </citation>
    <scope>NUCLEOTIDE SEQUENCE [LARGE SCALE GENOMIC DNA]</scope>
    <source>
        <strain>GEY</strain>
        <strain evidence="4">DSM 9560</strain>
    </source>
</reference>
<keyword evidence="1" id="KW-0732">Signal</keyword>
<gene>
    <name evidence="3" type="ORF">SAMN04488541_104119</name>
</gene>
<dbReference type="SUPFAM" id="SSF48317">
    <property type="entry name" value="Acid phosphatase/Vanadium-dependent haloperoxidase"/>
    <property type="match status" value="2"/>
</dbReference>
<evidence type="ECO:0000313" key="4">
    <source>
        <dbReference type="Proteomes" id="UP000199513"/>
    </source>
</evidence>
<evidence type="ECO:0000256" key="1">
    <source>
        <dbReference type="SAM" id="SignalP"/>
    </source>
</evidence>